<feature type="transmembrane region" description="Helical" evidence="1">
    <location>
        <begin position="122"/>
        <end position="142"/>
    </location>
</feature>
<keyword evidence="1" id="KW-0472">Membrane</keyword>
<dbReference type="AlphaFoldDB" id="A0A099W7T9"/>
<protein>
    <submittedName>
        <fullName evidence="2">Uncharacterized protein</fullName>
    </submittedName>
</protein>
<feature type="transmembrane region" description="Helical" evidence="1">
    <location>
        <begin position="253"/>
        <end position="276"/>
    </location>
</feature>
<feature type="transmembrane region" description="Helical" evidence="1">
    <location>
        <begin position="7"/>
        <end position="27"/>
    </location>
</feature>
<keyword evidence="3" id="KW-1185">Reference proteome</keyword>
<feature type="transmembrane region" description="Helical" evidence="1">
    <location>
        <begin position="198"/>
        <end position="217"/>
    </location>
</feature>
<feature type="transmembrane region" description="Helical" evidence="1">
    <location>
        <begin position="154"/>
        <end position="172"/>
    </location>
</feature>
<reference evidence="2 3" key="1">
    <citation type="submission" date="2014-05" db="EMBL/GenBank/DDBJ databases">
        <title>Novel Listeriaceae from food processing environments.</title>
        <authorList>
            <person name="den Bakker H.C."/>
        </authorList>
    </citation>
    <scope>NUCLEOTIDE SEQUENCE [LARGE SCALE GENOMIC DNA]</scope>
    <source>
        <strain evidence="2 3">FSL A5-0281</strain>
    </source>
</reference>
<comment type="caution">
    <text evidence="2">The sequence shown here is derived from an EMBL/GenBank/DDBJ whole genome shotgun (WGS) entry which is preliminary data.</text>
</comment>
<dbReference type="eggNOG" id="ENOG502Z8VR">
    <property type="taxonomic scope" value="Bacteria"/>
</dbReference>
<dbReference type="STRING" id="1552123.EP57_11240"/>
<organism evidence="2 3">
    <name type="scientific">Listeria booriae</name>
    <dbReference type="NCBI Taxonomy" id="1552123"/>
    <lineage>
        <taxon>Bacteria</taxon>
        <taxon>Bacillati</taxon>
        <taxon>Bacillota</taxon>
        <taxon>Bacilli</taxon>
        <taxon>Bacillales</taxon>
        <taxon>Listeriaceae</taxon>
        <taxon>Listeria</taxon>
    </lineage>
</organism>
<feature type="transmembrane region" description="Helical" evidence="1">
    <location>
        <begin position="178"/>
        <end position="193"/>
    </location>
</feature>
<evidence type="ECO:0000313" key="3">
    <source>
        <dbReference type="Proteomes" id="UP000029844"/>
    </source>
</evidence>
<dbReference type="Proteomes" id="UP000029844">
    <property type="component" value="Unassembled WGS sequence"/>
</dbReference>
<feature type="transmembrane region" description="Helical" evidence="1">
    <location>
        <begin position="324"/>
        <end position="344"/>
    </location>
</feature>
<feature type="transmembrane region" description="Helical" evidence="1">
    <location>
        <begin position="288"/>
        <end position="304"/>
    </location>
</feature>
<evidence type="ECO:0000256" key="1">
    <source>
        <dbReference type="SAM" id="Phobius"/>
    </source>
</evidence>
<gene>
    <name evidence="2" type="ORF">EP57_11240</name>
</gene>
<feature type="transmembrane region" description="Helical" evidence="1">
    <location>
        <begin position="404"/>
        <end position="424"/>
    </location>
</feature>
<dbReference type="Pfam" id="PF19528">
    <property type="entry name" value="DUF6056"/>
    <property type="match status" value="1"/>
</dbReference>
<feature type="transmembrane region" description="Helical" evidence="1">
    <location>
        <begin position="375"/>
        <end position="392"/>
    </location>
</feature>
<dbReference type="EMBL" id="JNFA01000024">
    <property type="protein sequence ID" value="KGL40458.1"/>
    <property type="molecule type" value="Genomic_DNA"/>
</dbReference>
<sequence length="496" mass="56537">MIRTERNWKLLSLVSFVAFMFYLYIAFRTPLTHDDWTWGIAEGMKRYHNGFADYNGRYLGNIVEILITRIDWFRILMMGAFGALMVVLPAVIAKTNSLGAYLLSFLLFLVVPANMFAQTYGWAAGFANYNTAAICILVYLLIVKNVFYDKAPKYNIFLTIFAVPLGFCSQLFVEHATLYNIMAGVFIIVLAFVKFRKFFLFHILYLVSTIAGAVWMFSNGAYAKIFSGEDTYRTVNHDVGFIEKIYGIFKTTMYQFLVMNNVGLNIVLAIIGILVLTKVAQNLSTLQLIFKNVFIMILTVYPLYRPVVGQVFHISSSNTATFEAFFSLAFYLVLVAIVIMFIPGSNLKTELSFYLLSVVTLAAPLFFVTPVGPRNFIICYMFFVLFAVRTIHFMYEENYLNFRAAYVPLFSLVVVFMIAFMYMFTQIGRSDDARIASARAQAEAGAKVITIKRLPYEQYLWMSTPIIPSYQATNFVKYYNLPNGTTLKIVPSNSAK</sequence>
<dbReference type="RefSeq" id="WP_052167645.1">
    <property type="nucleotide sequence ID" value="NZ_CBCSHQ010000002.1"/>
</dbReference>
<name>A0A099W7T9_9LIST</name>
<accession>A0A099W7T9</accession>
<feature type="transmembrane region" description="Helical" evidence="1">
    <location>
        <begin position="98"/>
        <end position="116"/>
    </location>
</feature>
<evidence type="ECO:0000313" key="2">
    <source>
        <dbReference type="EMBL" id="KGL40458.1"/>
    </source>
</evidence>
<feature type="transmembrane region" description="Helical" evidence="1">
    <location>
        <begin position="72"/>
        <end position="91"/>
    </location>
</feature>
<dbReference type="InterPro" id="IPR045691">
    <property type="entry name" value="DUF6056"/>
</dbReference>
<proteinExistence type="predicted"/>
<dbReference type="OrthoDB" id="1821221at2"/>
<keyword evidence="1" id="KW-1133">Transmembrane helix</keyword>
<keyword evidence="1" id="KW-0812">Transmembrane</keyword>
<feature type="transmembrane region" description="Helical" evidence="1">
    <location>
        <begin position="351"/>
        <end position="369"/>
    </location>
</feature>
<dbReference type="GeneID" id="58717937"/>